<organism evidence="7 8">
    <name type="scientific">Minwuia thermotolerans</name>
    <dbReference type="NCBI Taxonomy" id="2056226"/>
    <lineage>
        <taxon>Bacteria</taxon>
        <taxon>Pseudomonadati</taxon>
        <taxon>Pseudomonadota</taxon>
        <taxon>Alphaproteobacteria</taxon>
        <taxon>Minwuiales</taxon>
        <taxon>Minwuiaceae</taxon>
        <taxon>Minwuia</taxon>
    </lineage>
</organism>
<keyword evidence="3 4" id="KW-0961">Cell wall biogenesis/degradation</keyword>
<evidence type="ECO:0000256" key="4">
    <source>
        <dbReference type="HAMAP-Rule" id="MF_02071"/>
    </source>
</evidence>
<dbReference type="InterPro" id="IPR036908">
    <property type="entry name" value="RlpA-like_sf"/>
</dbReference>
<gene>
    <name evidence="4" type="primary">rlpA</name>
    <name evidence="7" type="ORF">CVT23_08190</name>
</gene>
<dbReference type="PROSITE" id="PS51724">
    <property type="entry name" value="SPOR"/>
    <property type="match status" value="1"/>
</dbReference>
<dbReference type="InterPro" id="IPR036680">
    <property type="entry name" value="SPOR-like_sf"/>
</dbReference>
<comment type="subcellular location">
    <subcellularLocation>
        <location evidence="4">Cell membrane</location>
        <topology evidence="4">Lipid-anchor</topology>
    </subcellularLocation>
</comment>
<evidence type="ECO:0000313" key="8">
    <source>
        <dbReference type="Proteomes" id="UP000229498"/>
    </source>
</evidence>
<accession>A0A2M9G367</accession>
<dbReference type="InterPro" id="IPR034718">
    <property type="entry name" value="RlpA"/>
</dbReference>
<dbReference type="Pfam" id="PF03330">
    <property type="entry name" value="DPBB_1"/>
    <property type="match status" value="1"/>
</dbReference>
<keyword evidence="8" id="KW-1185">Reference proteome</keyword>
<evidence type="ECO:0000313" key="7">
    <source>
        <dbReference type="EMBL" id="PJK30162.1"/>
    </source>
</evidence>
<evidence type="ECO:0000256" key="3">
    <source>
        <dbReference type="ARBA" id="ARBA00023316"/>
    </source>
</evidence>
<evidence type="ECO:0000256" key="1">
    <source>
        <dbReference type="ARBA" id="ARBA00022729"/>
    </source>
</evidence>
<evidence type="ECO:0000256" key="5">
    <source>
        <dbReference type="RuleBase" id="RU003495"/>
    </source>
</evidence>
<comment type="similarity">
    <text evidence="4 5">Belongs to the RlpA family.</text>
</comment>
<keyword evidence="4" id="KW-1003">Cell membrane</keyword>
<reference evidence="7 8" key="1">
    <citation type="submission" date="2017-11" db="EMBL/GenBank/DDBJ databases">
        <title>Draft genome sequence of Rhizobiales bacterium SY3-13.</title>
        <authorList>
            <person name="Sun C."/>
        </authorList>
    </citation>
    <scope>NUCLEOTIDE SEQUENCE [LARGE SCALE GENOMIC DNA]</scope>
    <source>
        <strain evidence="7 8">SY3-13</strain>
    </source>
</reference>
<dbReference type="Gene3D" id="3.30.70.1070">
    <property type="entry name" value="Sporulation related repeat"/>
    <property type="match status" value="1"/>
</dbReference>
<dbReference type="EMBL" id="PHIG01000030">
    <property type="protein sequence ID" value="PJK30162.1"/>
    <property type="molecule type" value="Genomic_DNA"/>
</dbReference>
<dbReference type="CDD" id="cd22268">
    <property type="entry name" value="DPBB_RlpA-like"/>
    <property type="match status" value="1"/>
</dbReference>
<protein>
    <recommendedName>
        <fullName evidence="4">Endolytic peptidoglycan transglycosylase RlpA</fullName>
        <ecNumber evidence="4">4.2.2.-</ecNumber>
    </recommendedName>
</protein>
<dbReference type="Proteomes" id="UP000229498">
    <property type="component" value="Unassembled WGS sequence"/>
</dbReference>
<keyword evidence="4" id="KW-0564">Palmitate</keyword>
<dbReference type="HAMAP" id="MF_02071">
    <property type="entry name" value="RlpA"/>
    <property type="match status" value="1"/>
</dbReference>
<dbReference type="PROSITE" id="PS51257">
    <property type="entry name" value="PROKAR_LIPOPROTEIN"/>
    <property type="match status" value="1"/>
</dbReference>
<dbReference type="GO" id="GO:0042834">
    <property type="term" value="F:peptidoglycan binding"/>
    <property type="evidence" value="ECO:0007669"/>
    <property type="project" value="InterPro"/>
</dbReference>
<dbReference type="EC" id="4.2.2.-" evidence="4"/>
<dbReference type="GO" id="GO:0005886">
    <property type="term" value="C:plasma membrane"/>
    <property type="evidence" value="ECO:0007669"/>
    <property type="project" value="UniProtKB-SubCell"/>
</dbReference>
<dbReference type="Pfam" id="PF05036">
    <property type="entry name" value="SPOR"/>
    <property type="match status" value="1"/>
</dbReference>
<sequence>MIDGVRKGWRPGIAAVIAAGVLALAGCAESQLAVHVAKKANHAAQPTPQERKIHAERVRAASLRPYTINNVRYFPKDDPKYDETGLASWYGEPFHGRLTAAGEIYDMNRVSAAHKTLPLPTTVEVTNLENGRVLVVRVNDRGPFVDGRIIDLSRRAAQLLGFEHDGVARVRVRIKGSPDDAFVMRTKAITVAEEKSVTAAPRPTVKVAALAPPDAAEGASAMSLSTPAVTRAPAAPPDVLPEQAAAAETVYRVPVDADTRLFVQAGAFTDYQNALRMKAMLSPVGGVDIQHTLIDDRDFYRVRIGPLGDVTEADRALARIKSQGAGDARIIVD</sequence>
<dbReference type="Gene3D" id="2.40.40.10">
    <property type="entry name" value="RlpA-like domain"/>
    <property type="match status" value="1"/>
</dbReference>
<keyword evidence="1" id="KW-0732">Signal</keyword>
<dbReference type="SUPFAM" id="SSF110997">
    <property type="entry name" value="Sporulation related repeat"/>
    <property type="match status" value="1"/>
</dbReference>
<dbReference type="AlphaFoldDB" id="A0A2M9G367"/>
<dbReference type="InterPro" id="IPR007730">
    <property type="entry name" value="SPOR-like_dom"/>
</dbReference>
<keyword evidence="2 4" id="KW-0456">Lyase</keyword>
<comment type="caution">
    <text evidence="7">The sequence shown here is derived from an EMBL/GenBank/DDBJ whole genome shotgun (WGS) entry which is preliminary data.</text>
</comment>
<comment type="function">
    <text evidence="4">Lytic transglycosylase with a strong preference for naked glycan strands that lack stem peptides.</text>
</comment>
<name>A0A2M9G367_9PROT</name>
<keyword evidence="4" id="KW-0472">Membrane</keyword>
<keyword evidence="4" id="KW-0449">Lipoprotein</keyword>
<evidence type="ECO:0000259" key="6">
    <source>
        <dbReference type="PROSITE" id="PS51724"/>
    </source>
</evidence>
<dbReference type="RefSeq" id="WP_109792440.1">
    <property type="nucleotide sequence ID" value="NZ_PHIG01000030.1"/>
</dbReference>
<proteinExistence type="inferred from homology"/>
<dbReference type="SUPFAM" id="SSF50685">
    <property type="entry name" value="Barwin-like endoglucanases"/>
    <property type="match status" value="1"/>
</dbReference>
<dbReference type="NCBIfam" id="TIGR00413">
    <property type="entry name" value="rlpA"/>
    <property type="match status" value="1"/>
</dbReference>
<dbReference type="InterPro" id="IPR009009">
    <property type="entry name" value="RlpA-like_DPBB"/>
</dbReference>
<dbReference type="PANTHER" id="PTHR34183:SF1">
    <property type="entry name" value="ENDOLYTIC PEPTIDOGLYCAN TRANSGLYCOSYLASE RLPA"/>
    <property type="match status" value="1"/>
</dbReference>
<dbReference type="PANTHER" id="PTHR34183">
    <property type="entry name" value="ENDOLYTIC PEPTIDOGLYCAN TRANSGLYCOSYLASE RLPA"/>
    <property type="match status" value="1"/>
</dbReference>
<dbReference type="OrthoDB" id="9779128at2"/>
<dbReference type="GO" id="GO:0008932">
    <property type="term" value="F:lytic endotransglycosylase activity"/>
    <property type="evidence" value="ECO:0007669"/>
    <property type="project" value="UniProtKB-UniRule"/>
</dbReference>
<dbReference type="InterPro" id="IPR012997">
    <property type="entry name" value="RplA"/>
</dbReference>
<evidence type="ECO:0000256" key="2">
    <source>
        <dbReference type="ARBA" id="ARBA00023239"/>
    </source>
</evidence>
<dbReference type="GO" id="GO:0000270">
    <property type="term" value="P:peptidoglycan metabolic process"/>
    <property type="evidence" value="ECO:0007669"/>
    <property type="project" value="UniProtKB-UniRule"/>
</dbReference>
<dbReference type="GO" id="GO:0071555">
    <property type="term" value="P:cell wall organization"/>
    <property type="evidence" value="ECO:0007669"/>
    <property type="project" value="UniProtKB-KW"/>
</dbReference>
<feature type="domain" description="SPOR" evidence="6">
    <location>
        <begin position="255"/>
        <end position="333"/>
    </location>
</feature>